<dbReference type="RefSeq" id="WP_273742975.1">
    <property type="nucleotide sequence ID" value="NZ_CP117466.1"/>
</dbReference>
<evidence type="ECO:0000313" key="2">
    <source>
        <dbReference type="Proteomes" id="UP001216899"/>
    </source>
</evidence>
<accession>A0ABY7USH9</accession>
<evidence type="ECO:0000313" key="1">
    <source>
        <dbReference type="EMBL" id="WDA11814.1"/>
    </source>
</evidence>
<protein>
    <submittedName>
        <fullName evidence="1">Uncharacterized protein</fullName>
    </submittedName>
</protein>
<proteinExistence type="predicted"/>
<dbReference type="EMBL" id="CP117466">
    <property type="protein sequence ID" value="WDA11814.1"/>
    <property type="molecule type" value="Genomic_DNA"/>
</dbReference>
<reference evidence="1 2" key="1">
    <citation type="submission" date="2023-02" db="EMBL/GenBank/DDBJ databases">
        <title>Whole genome sequenc of Paracoccus marcusii MBLB0836.</title>
        <authorList>
            <person name="Seo M.-J."/>
            <person name="Cho E.-S."/>
            <person name="Hwang C.Y."/>
        </authorList>
    </citation>
    <scope>NUCLEOTIDE SEQUENCE [LARGE SCALE GENOMIC DNA]</scope>
    <source>
        <strain evidence="1 2">MBLB0836</strain>
    </source>
</reference>
<keyword evidence="2" id="KW-1185">Reference proteome</keyword>
<organism evidence="1 2">
    <name type="scientific">Paracoccus marcusii</name>
    <dbReference type="NCBI Taxonomy" id="59779"/>
    <lineage>
        <taxon>Bacteria</taxon>
        <taxon>Pseudomonadati</taxon>
        <taxon>Pseudomonadota</taxon>
        <taxon>Alphaproteobacteria</taxon>
        <taxon>Rhodobacterales</taxon>
        <taxon>Paracoccaceae</taxon>
        <taxon>Paracoccus</taxon>
    </lineage>
</organism>
<name>A0ABY7USH9_9RHOB</name>
<gene>
    <name evidence="1" type="ORF">PRL19_10955</name>
</gene>
<sequence length="164" mass="17475">MSVIPEPFVDVLQVGIGRRQGGQQVAMVDEAPQAAGLLGVMEDRQQADPVELVAERAAGKPCRSQAEGDPAALGLADLLHPHRGARRHQRRLQRGQVCRLPAGQRGADVGRYPAPIRTAQASGRAEDLEARPGRRPMISGRGQAEMAAESDMHLLAAVLQVGQS</sequence>
<dbReference type="Proteomes" id="UP001216899">
    <property type="component" value="Chromosome"/>
</dbReference>